<dbReference type="GO" id="GO:0020037">
    <property type="term" value="F:heme binding"/>
    <property type="evidence" value="ECO:0007669"/>
    <property type="project" value="InterPro"/>
</dbReference>
<accession>A0A2C9US53</accession>
<evidence type="ECO:0008006" key="15">
    <source>
        <dbReference type="Google" id="ProtNLM"/>
    </source>
</evidence>
<dbReference type="GO" id="GO:0005506">
    <property type="term" value="F:iron ion binding"/>
    <property type="evidence" value="ECO:0007669"/>
    <property type="project" value="InterPro"/>
</dbReference>
<dbReference type="PANTHER" id="PTHR47947:SF62">
    <property type="entry name" value="CYTOCHROME P450, FAMILY 81, SUBFAMILY D, POLYPEPTIDE 5"/>
    <property type="match status" value="1"/>
</dbReference>
<keyword evidence="5 11" id="KW-0479">Metal-binding</keyword>
<dbReference type="Pfam" id="PF00067">
    <property type="entry name" value="p450"/>
    <property type="match status" value="1"/>
</dbReference>
<keyword evidence="10" id="KW-0472">Membrane</keyword>
<dbReference type="GO" id="GO:0004497">
    <property type="term" value="F:monooxygenase activity"/>
    <property type="evidence" value="ECO:0007669"/>
    <property type="project" value="UniProtKB-KW"/>
</dbReference>
<dbReference type="InterPro" id="IPR036396">
    <property type="entry name" value="Cyt_P450_sf"/>
</dbReference>
<keyword evidence="14" id="KW-1185">Reference proteome</keyword>
<dbReference type="OMA" id="ALRWFDY"/>
<dbReference type="PROSITE" id="PS00086">
    <property type="entry name" value="CYTOCHROME_P450"/>
    <property type="match status" value="1"/>
</dbReference>
<evidence type="ECO:0000256" key="7">
    <source>
        <dbReference type="ARBA" id="ARBA00023002"/>
    </source>
</evidence>
<dbReference type="Proteomes" id="UP000091857">
    <property type="component" value="Chromosome 13"/>
</dbReference>
<dbReference type="GO" id="GO:0016705">
    <property type="term" value="F:oxidoreductase activity, acting on paired donors, with incorporation or reduction of molecular oxygen"/>
    <property type="evidence" value="ECO:0007669"/>
    <property type="project" value="InterPro"/>
</dbReference>
<dbReference type="InterPro" id="IPR002401">
    <property type="entry name" value="Cyt_P450_E_grp-I"/>
</dbReference>
<dbReference type="FunFam" id="1.10.630.10:FF:000023">
    <property type="entry name" value="Cytochrome P450 family protein"/>
    <property type="match status" value="1"/>
</dbReference>
<evidence type="ECO:0000313" key="14">
    <source>
        <dbReference type="Proteomes" id="UP000091857"/>
    </source>
</evidence>
<evidence type="ECO:0000256" key="3">
    <source>
        <dbReference type="ARBA" id="ARBA00022617"/>
    </source>
</evidence>
<keyword evidence="8 11" id="KW-0408">Iron</keyword>
<organism evidence="13 14">
    <name type="scientific">Manihot esculenta</name>
    <name type="common">Cassava</name>
    <name type="synonym">Jatropha manihot</name>
    <dbReference type="NCBI Taxonomy" id="3983"/>
    <lineage>
        <taxon>Eukaryota</taxon>
        <taxon>Viridiplantae</taxon>
        <taxon>Streptophyta</taxon>
        <taxon>Embryophyta</taxon>
        <taxon>Tracheophyta</taxon>
        <taxon>Spermatophyta</taxon>
        <taxon>Magnoliopsida</taxon>
        <taxon>eudicotyledons</taxon>
        <taxon>Gunneridae</taxon>
        <taxon>Pentapetalae</taxon>
        <taxon>rosids</taxon>
        <taxon>fabids</taxon>
        <taxon>Malpighiales</taxon>
        <taxon>Euphorbiaceae</taxon>
        <taxon>Crotonoideae</taxon>
        <taxon>Manihoteae</taxon>
        <taxon>Manihot</taxon>
    </lineage>
</organism>
<feature type="binding site" description="axial binding residue" evidence="11">
    <location>
        <position position="433"/>
    </location>
    <ligand>
        <name>heme</name>
        <dbReference type="ChEBI" id="CHEBI:30413"/>
    </ligand>
    <ligandPart>
        <name>Fe</name>
        <dbReference type="ChEBI" id="CHEBI:18248"/>
    </ligandPart>
</feature>
<dbReference type="AlphaFoldDB" id="A0A2C9US53"/>
<dbReference type="Gramene" id="Manes.13G116700.1.v8.1">
    <property type="protein sequence ID" value="Manes.13G116700.1.v8.1.CDS"/>
    <property type="gene ID" value="Manes.13G116700.v8.1"/>
</dbReference>
<dbReference type="EMBL" id="CM004399">
    <property type="protein sequence ID" value="OAY33697.1"/>
    <property type="molecule type" value="Genomic_DNA"/>
</dbReference>
<dbReference type="OrthoDB" id="1055148at2759"/>
<reference evidence="14" key="1">
    <citation type="journal article" date="2016" name="Nat. Biotechnol.">
        <title>Sequencing wild and cultivated cassava and related species reveals extensive interspecific hybridization and genetic diversity.</title>
        <authorList>
            <person name="Bredeson J.V."/>
            <person name="Lyons J.B."/>
            <person name="Prochnik S.E."/>
            <person name="Wu G.A."/>
            <person name="Ha C.M."/>
            <person name="Edsinger-Gonzales E."/>
            <person name="Grimwood J."/>
            <person name="Schmutz J."/>
            <person name="Rabbi I.Y."/>
            <person name="Egesi C."/>
            <person name="Nauluvula P."/>
            <person name="Lebot V."/>
            <person name="Ndunguru J."/>
            <person name="Mkamilo G."/>
            <person name="Bart R.S."/>
            <person name="Setter T.L."/>
            <person name="Gleadow R.M."/>
            <person name="Kulakow P."/>
            <person name="Ferguson M.E."/>
            <person name="Rounsley S."/>
            <person name="Rokhsar D.S."/>
        </authorList>
    </citation>
    <scope>NUCLEOTIDE SEQUENCE [LARGE SCALE GENOMIC DNA]</scope>
    <source>
        <strain evidence="14">cv. AM560-2</strain>
    </source>
</reference>
<gene>
    <name evidence="13" type="ORF">MANES_13G116700v8</name>
</gene>
<comment type="subcellular location">
    <subcellularLocation>
        <location evidence="1">Membrane</location>
        <topology evidence="1">Single-pass membrane protein</topology>
    </subcellularLocation>
</comment>
<evidence type="ECO:0000256" key="4">
    <source>
        <dbReference type="ARBA" id="ARBA00022692"/>
    </source>
</evidence>
<name>A0A2C9US53_MANES</name>
<proteinExistence type="inferred from homology"/>
<dbReference type="InterPro" id="IPR050651">
    <property type="entry name" value="Plant_Cytochrome_P450_Monoox"/>
</dbReference>
<comment type="caution">
    <text evidence="13">The sequence shown here is derived from an EMBL/GenBank/DDBJ whole genome shotgun (WGS) entry which is preliminary data.</text>
</comment>
<dbReference type="PRINTS" id="PR00463">
    <property type="entry name" value="EP450I"/>
</dbReference>
<dbReference type="InterPro" id="IPR017972">
    <property type="entry name" value="Cyt_P450_CS"/>
</dbReference>
<sequence>MEDTLLYLFLFILFFLALKVFQSRIRRQNLPPSPPAIPIIGHLNLLKPPMHRTFHSLAEKYGPIIFLRFSCRPVVIVSSSSAAEECFTKNDIVFANRPKLLTGKHIAYNYTTLLHAPYGDHWRNLRRIGSIEIFSTHRLNVLQSIRKDEIKRLLTKLSYQSLRDFAKVELKSVFNELTFNIMMRMIAGKRYYGDDVSNEKEARKFREMMKEIITYSGVSNPGDFMPILNWISERKVIMLAKKVDKFLQGLIDEHRNNKENLERKHTMIDHLLALQESQPDYYTDEIIKGLIQTMLFAGTDTSAVTLEWAMSNLLNQPSILRKARDEIETQVGQECLLDESHLPKLPYLQNIVSETLRLYPAAPLLVPHMSSDDCTVGGYDIPRGTLLLVNAWAIHRDPTLWDDPTSFRPERYGGGEEDVHYKLMPFGLGRRSCPGSGLAQRVVGLTLGSLVQCFEWERVSDEEIDMREGRGITMPKAEPLEAMCKVRPFAEKILPLAQPI</sequence>
<dbReference type="SUPFAM" id="SSF48264">
    <property type="entry name" value="Cytochrome P450"/>
    <property type="match status" value="1"/>
</dbReference>
<dbReference type="Gene3D" id="1.10.630.10">
    <property type="entry name" value="Cytochrome P450"/>
    <property type="match status" value="1"/>
</dbReference>
<dbReference type="GO" id="GO:0016020">
    <property type="term" value="C:membrane"/>
    <property type="evidence" value="ECO:0007669"/>
    <property type="project" value="UniProtKB-SubCell"/>
</dbReference>
<dbReference type="PRINTS" id="PR00385">
    <property type="entry name" value="P450"/>
</dbReference>
<evidence type="ECO:0000256" key="10">
    <source>
        <dbReference type="ARBA" id="ARBA00023136"/>
    </source>
</evidence>
<keyword evidence="4" id="KW-0812">Transmembrane</keyword>
<protein>
    <recommendedName>
        <fullName evidence="15">Cytochrome P450</fullName>
    </recommendedName>
</protein>
<dbReference type="CDD" id="cd20653">
    <property type="entry name" value="CYP81"/>
    <property type="match status" value="1"/>
</dbReference>
<keyword evidence="3 11" id="KW-0349">Heme</keyword>
<evidence type="ECO:0000256" key="9">
    <source>
        <dbReference type="ARBA" id="ARBA00023033"/>
    </source>
</evidence>
<evidence type="ECO:0000256" key="8">
    <source>
        <dbReference type="ARBA" id="ARBA00023004"/>
    </source>
</evidence>
<evidence type="ECO:0000256" key="5">
    <source>
        <dbReference type="ARBA" id="ARBA00022723"/>
    </source>
</evidence>
<evidence type="ECO:0000256" key="6">
    <source>
        <dbReference type="ARBA" id="ARBA00022989"/>
    </source>
</evidence>
<comment type="similarity">
    <text evidence="2 12">Belongs to the cytochrome P450 family.</text>
</comment>
<comment type="cofactor">
    <cofactor evidence="11">
        <name>heme</name>
        <dbReference type="ChEBI" id="CHEBI:30413"/>
    </cofactor>
</comment>
<keyword evidence="6" id="KW-1133">Transmembrane helix</keyword>
<dbReference type="InterPro" id="IPR001128">
    <property type="entry name" value="Cyt_P450"/>
</dbReference>
<evidence type="ECO:0000256" key="1">
    <source>
        <dbReference type="ARBA" id="ARBA00004167"/>
    </source>
</evidence>
<dbReference type="PANTHER" id="PTHR47947">
    <property type="entry name" value="CYTOCHROME P450 82C3-RELATED"/>
    <property type="match status" value="1"/>
</dbReference>
<evidence type="ECO:0000256" key="11">
    <source>
        <dbReference type="PIRSR" id="PIRSR602401-1"/>
    </source>
</evidence>
<evidence type="ECO:0000256" key="2">
    <source>
        <dbReference type="ARBA" id="ARBA00010617"/>
    </source>
</evidence>
<evidence type="ECO:0000313" key="13">
    <source>
        <dbReference type="EMBL" id="OAY33697.1"/>
    </source>
</evidence>
<keyword evidence="7 12" id="KW-0560">Oxidoreductase</keyword>
<keyword evidence="9 12" id="KW-0503">Monooxygenase</keyword>
<evidence type="ECO:0000256" key="12">
    <source>
        <dbReference type="RuleBase" id="RU000461"/>
    </source>
</evidence>